<organism evidence="9 10">
    <name type="scientific">Cercophora newfieldiana</name>
    <dbReference type="NCBI Taxonomy" id="92897"/>
    <lineage>
        <taxon>Eukaryota</taxon>
        <taxon>Fungi</taxon>
        <taxon>Dikarya</taxon>
        <taxon>Ascomycota</taxon>
        <taxon>Pezizomycotina</taxon>
        <taxon>Sordariomycetes</taxon>
        <taxon>Sordariomycetidae</taxon>
        <taxon>Sordariales</taxon>
        <taxon>Lasiosphaeriaceae</taxon>
        <taxon>Cercophora</taxon>
    </lineage>
</organism>
<evidence type="ECO:0000256" key="5">
    <source>
        <dbReference type="ARBA" id="ARBA00023136"/>
    </source>
</evidence>
<name>A0AA39YFM7_9PEZI</name>
<keyword evidence="10" id="KW-1185">Reference proteome</keyword>
<feature type="transmembrane region" description="Helical" evidence="8">
    <location>
        <begin position="245"/>
        <end position="263"/>
    </location>
</feature>
<keyword evidence="6" id="KW-0862">Zinc</keyword>
<keyword evidence="5 8" id="KW-0472">Membrane</keyword>
<comment type="similarity">
    <text evidence="2">Belongs to the ADIPOR family.</text>
</comment>
<feature type="transmembrane region" description="Helical" evidence="8">
    <location>
        <begin position="155"/>
        <end position="176"/>
    </location>
</feature>
<keyword evidence="6" id="KW-0479">Metal-binding</keyword>
<dbReference type="Pfam" id="PF03006">
    <property type="entry name" value="HlyIII"/>
    <property type="match status" value="1"/>
</dbReference>
<evidence type="ECO:0000256" key="1">
    <source>
        <dbReference type="ARBA" id="ARBA00004141"/>
    </source>
</evidence>
<keyword evidence="3 8" id="KW-0812">Transmembrane</keyword>
<feature type="region of interest" description="Disordered" evidence="7">
    <location>
        <begin position="1"/>
        <end position="34"/>
    </location>
</feature>
<dbReference type="EMBL" id="JAULSV010000002">
    <property type="protein sequence ID" value="KAK0651766.1"/>
    <property type="molecule type" value="Genomic_DNA"/>
</dbReference>
<feature type="transmembrane region" description="Helical" evidence="8">
    <location>
        <begin position="215"/>
        <end position="233"/>
    </location>
</feature>
<evidence type="ECO:0000256" key="2">
    <source>
        <dbReference type="ARBA" id="ARBA00007018"/>
    </source>
</evidence>
<protein>
    <submittedName>
        <fullName evidence="9">Hemolysin-III family protein</fullName>
    </submittedName>
</protein>
<dbReference type="PANTHER" id="PTHR20855">
    <property type="entry name" value="ADIPOR/PROGESTIN RECEPTOR-RELATED"/>
    <property type="match status" value="1"/>
</dbReference>
<dbReference type="GO" id="GO:0046872">
    <property type="term" value="F:metal ion binding"/>
    <property type="evidence" value="ECO:0007669"/>
    <property type="project" value="UniProtKB-KW"/>
</dbReference>
<keyword evidence="4 8" id="KW-1133">Transmembrane helix</keyword>
<proteinExistence type="inferred from homology"/>
<evidence type="ECO:0000256" key="3">
    <source>
        <dbReference type="ARBA" id="ARBA00022692"/>
    </source>
</evidence>
<dbReference type="AlphaFoldDB" id="A0AA39YFM7"/>
<dbReference type="InterPro" id="IPR004254">
    <property type="entry name" value="AdipoR/HlyIII-related"/>
</dbReference>
<evidence type="ECO:0000256" key="7">
    <source>
        <dbReference type="SAM" id="MobiDB-lite"/>
    </source>
</evidence>
<feature type="transmembrane region" description="Helical" evidence="8">
    <location>
        <begin position="182"/>
        <end position="203"/>
    </location>
</feature>
<accession>A0AA39YFM7</accession>
<feature type="transmembrane region" description="Helical" evidence="8">
    <location>
        <begin position="120"/>
        <end position="143"/>
    </location>
</feature>
<evidence type="ECO:0000256" key="4">
    <source>
        <dbReference type="ARBA" id="ARBA00022989"/>
    </source>
</evidence>
<comment type="subcellular location">
    <subcellularLocation>
        <location evidence="1">Membrane</location>
        <topology evidence="1">Multi-pass membrane protein</topology>
    </subcellularLocation>
</comment>
<dbReference type="Proteomes" id="UP001174936">
    <property type="component" value="Unassembled WGS sequence"/>
</dbReference>
<evidence type="ECO:0000313" key="9">
    <source>
        <dbReference type="EMBL" id="KAK0651766.1"/>
    </source>
</evidence>
<comment type="caution">
    <text evidence="9">The sequence shown here is derived from an EMBL/GenBank/DDBJ whole genome shotgun (WGS) entry which is preliminary data.</text>
</comment>
<dbReference type="PANTHER" id="PTHR20855:SF52">
    <property type="entry name" value="ADIPONECTIN RECEPTOR PROTEIN"/>
    <property type="match status" value="1"/>
</dbReference>
<sequence>MAPTPRLRVPPSQPPEARTGQGSQSTSKTSSKAGKARRRVLVSFDEMLEWFQRESNKWIHHGYRPFSNSIRSSVCSLAYVHNESINIYSHLIPAVSYLLGEWYIQQYLNRRYSDVQAADLIVFSIFMLTAIVCLSLSATYHTLINHSQHIEQFCLRLDMLGVVIFILGDLVLGVYLVFWCELLLRIIYWALTGVFGSLTIFMTLHPKYQGTKYRLFRALVFVATGLCGVAPLVHGLNFDLWGSHSIFHVLVVCAAVIQLMGYLDAYDSAHANLICSIP</sequence>
<feature type="compositionally biased region" description="Low complexity" evidence="7">
    <location>
        <begin position="18"/>
        <end position="33"/>
    </location>
</feature>
<evidence type="ECO:0000313" key="10">
    <source>
        <dbReference type="Proteomes" id="UP001174936"/>
    </source>
</evidence>
<gene>
    <name evidence="9" type="ORF">B0T16DRAFT_426480</name>
</gene>
<dbReference type="GO" id="GO:0006882">
    <property type="term" value="P:intracellular zinc ion homeostasis"/>
    <property type="evidence" value="ECO:0007669"/>
    <property type="project" value="TreeGrafter"/>
</dbReference>
<dbReference type="GO" id="GO:0038023">
    <property type="term" value="F:signaling receptor activity"/>
    <property type="evidence" value="ECO:0007669"/>
    <property type="project" value="TreeGrafter"/>
</dbReference>
<dbReference type="GO" id="GO:0016020">
    <property type="term" value="C:membrane"/>
    <property type="evidence" value="ECO:0007669"/>
    <property type="project" value="UniProtKB-SubCell"/>
</dbReference>
<evidence type="ECO:0000256" key="6">
    <source>
        <dbReference type="PIRSR" id="PIRSR604254-1"/>
    </source>
</evidence>
<reference evidence="9" key="1">
    <citation type="submission" date="2023-06" db="EMBL/GenBank/DDBJ databases">
        <title>Genome-scale phylogeny and comparative genomics of the fungal order Sordariales.</title>
        <authorList>
            <consortium name="Lawrence Berkeley National Laboratory"/>
            <person name="Hensen N."/>
            <person name="Bonometti L."/>
            <person name="Westerberg I."/>
            <person name="Brannstrom I.O."/>
            <person name="Guillou S."/>
            <person name="Cros-Aarteil S."/>
            <person name="Calhoun S."/>
            <person name="Haridas S."/>
            <person name="Kuo A."/>
            <person name="Mondo S."/>
            <person name="Pangilinan J."/>
            <person name="Riley R."/>
            <person name="Labutti K."/>
            <person name="Andreopoulos B."/>
            <person name="Lipzen A."/>
            <person name="Chen C."/>
            <person name="Yanf M."/>
            <person name="Daum C."/>
            <person name="Ng V."/>
            <person name="Clum A."/>
            <person name="Steindorff A."/>
            <person name="Ohm R."/>
            <person name="Martin F."/>
            <person name="Silar P."/>
            <person name="Natvig D."/>
            <person name="Lalanne C."/>
            <person name="Gautier V."/>
            <person name="Ament-Velasquez S.L."/>
            <person name="Kruys A."/>
            <person name="Hutchinson M.I."/>
            <person name="Powell A.J."/>
            <person name="Barry K."/>
            <person name="Miller A.N."/>
            <person name="Grigoriev I.V."/>
            <person name="Debuchy R."/>
            <person name="Gladieux P."/>
            <person name="Thoren M.H."/>
            <person name="Johannesson H."/>
        </authorList>
    </citation>
    <scope>NUCLEOTIDE SEQUENCE</scope>
    <source>
        <strain evidence="9">SMH2532-1</strain>
    </source>
</reference>
<feature type="binding site" evidence="6">
    <location>
        <position position="141"/>
    </location>
    <ligand>
        <name>Zn(2+)</name>
        <dbReference type="ChEBI" id="CHEBI:29105"/>
    </ligand>
</feature>
<evidence type="ECO:0000256" key="8">
    <source>
        <dbReference type="SAM" id="Phobius"/>
    </source>
</evidence>